<gene>
    <name evidence="2" type="ORF">ZHAS_00021204</name>
</gene>
<dbReference type="EnsemblMetazoa" id="ASIC021204-RA">
    <property type="protein sequence ID" value="ASIC021204-PA"/>
    <property type="gene ID" value="ASIC021204"/>
</dbReference>
<evidence type="ECO:0000313" key="4">
    <source>
        <dbReference type="Proteomes" id="UP000030765"/>
    </source>
</evidence>
<protein>
    <submittedName>
        <fullName evidence="2 3">UV-sensitive opsin</fullName>
    </submittedName>
</protein>
<name>A0A084WRS7_ANOSI</name>
<evidence type="ECO:0000313" key="3">
    <source>
        <dbReference type="EnsemblMetazoa" id="ASIC021204-PA"/>
    </source>
</evidence>
<feature type="region of interest" description="Disordered" evidence="1">
    <location>
        <begin position="80"/>
        <end position="112"/>
    </location>
</feature>
<keyword evidence="4" id="KW-1185">Reference proteome</keyword>
<sequence>MAIACTQKLSTDKPRVTGACECCMSWPPQAVGGLIGGFREQQFAGPGESCAPDHLLNLTRRIAPWRGKIVAHSNGETECQARSNLAPSQFRHSSGAKWWPDGCMPKSRASQR</sequence>
<dbReference type="AlphaFoldDB" id="A0A084WRS7"/>
<accession>A0A084WRS7</accession>
<dbReference type="EMBL" id="ATLV01026189">
    <property type="status" value="NOT_ANNOTATED_CDS"/>
    <property type="molecule type" value="Genomic_DNA"/>
</dbReference>
<proteinExistence type="predicted"/>
<feature type="compositionally biased region" description="Polar residues" evidence="1">
    <location>
        <begin position="80"/>
        <end position="92"/>
    </location>
</feature>
<organism evidence="2">
    <name type="scientific">Anopheles sinensis</name>
    <name type="common">Mosquito</name>
    <dbReference type="NCBI Taxonomy" id="74873"/>
    <lineage>
        <taxon>Eukaryota</taxon>
        <taxon>Metazoa</taxon>
        <taxon>Ecdysozoa</taxon>
        <taxon>Arthropoda</taxon>
        <taxon>Hexapoda</taxon>
        <taxon>Insecta</taxon>
        <taxon>Pterygota</taxon>
        <taxon>Neoptera</taxon>
        <taxon>Endopterygota</taxon>
        <taxon>Diptera</taxon>
        <taxon>Nematocera</taxon>
        <taxon>Culicoidea</taxon>
        <taxon>Culicidae</taxon>
        <taxon>Anophelinae</taxon>
        <taxon>Anopheles</taxon>
    </lineage>
</organism>
<evidence type="ECO:0000313" key="2">
    <source>
        <dbReference type="EMBL" id="KFB52921.1"/>
    </source>
</evidence>
<reference evidence="2 4" key="1">
    <citation type="journal article" date="2014" name="BMC Genomics">
        <title>Genome sequence of Anopheles sinensis provides insight into genetics basis of mosquito competence for malaria parasites.</title>
        <authorList>
            <person name="Zhou D."/>
            <person name="Zhang D."/>
            <person name="Ding G."/>
            <person name="Shi L."/>
            <person name="Hou Q."/>
            <person name="Ye Y."/>
            <person name="Xu Y."/>
            <person name="Zhou H."/>
            <person name="Xiong C."/>
            <person name="Li S."/>
            <person name="Yu J."/>
            <person name="Hong S."/>
            <person name="Yu X."/>
            <person name="Zou P."/>
            <person name="Chen C."/>
            <person name="Chang X."/>
            <person name="Wang W."/>
            <person name="Lv Y."/>
            <person name="Sun Y."/>
            <person name="Ma L."/>
            <person name="Shen B."/>
            <person name="Zhu C."/>
        </authorList>
    </citation>
    <scope>NUCLEOTIDE SEQUENCE [LARGE SCALE GENOMIC DNA]</scope>
</reference>
<dbReference type="EMBL" id="KE525407">
    <property type="protein sequence ID" value="KFB52921.1"/>
    <property type="molecule type" value="Genomic_DNA"/>
</dbReference>
<reference evidence="3" key="2">
    <citation type="submission" date="2020-05" db="UniProtKB">
        <authorList>
            <consortium name="EnsemblMetazoa"/>
        </authorList>
    </citation>
    <scope>IDENTIFICATION</scope>
</reference>
<dbReference type="VEuPathDB" id="VectorBase:ASIC021204"/>
<evidence type="ECO:0000256" key="1">
    <source>
        <dbReference type="SAM" id="MobiDB-lite"/>
    </source>
</evidence>
<dbReference type="Proteomes" id="UP000030765">
    <property type="component" value="Unassembled WGS sequence"/>
</dbReference>